<dbReference type="PANTHER" id="PTHR23011:SF28">
    <property type="entry name" value="CYCLIC NUCLEOTIDE-BINDING DOMAIN CONTAINING PROTEIN"/>
    <property type="match status" value="1"/>
</dbReference>
<dbReference type="Gene3D" id="2.60.120.10">
    <property type="entry name" value="Jelly Rolls"/>
    <property type="match status" value="1"/>
</dbReference>
<dbReference type="Pfam" id="PF00027">
    <property type="entry name" value="cNMP_binding"/>
    <property type="match status" value="1"/>
</dbReference>
<dbReference type="STRING" id="583345.Mmol_1799"/>
<dbReference type="InterPro" id="IPR000595">
    <property type="entry name" value="cNMP-bd_dom"/>
</dbReference>
<keyword evidence="3" id="KW-1185">Reference proteome</keyword>
<dbReference type="CDD" id="cd00038">
    <property type="entry name" value="CAP_ED"/>
    <property type="match status" value="1"/>
</dbReference>
<dbReference type="KEGG" id="mmb:Mmol_1799"/>
<protein>
    <submittedName>
        <fullName evidence="2">Putative transcriptional regulator, Crp/Fnr family</fullName>
    </submittedName>
</protein>
<dbReference type="SUPFAM" id="SSF51206">
    <property type="entry name" value="cAMP-binding domain-like"/>
    <property type="match status" value="1"/>
</dbReference>
<accession>C6WXQ4</accession>
<sequence>MAKNFLHNYPDLLCLGKADQYVDEICDMFNQNKIFGGFDYDEAKILCGYMQCYAAPRGYKVMNEGDEGDFMLLVLSGEVVVRKNMDGMDNQYLVEVKAGGVVGEMGFVDSNVRFASCVTTMPTDFAVMTRATLNDLLLQHPRMANKLLLKLLQVMGARIRETVTRLIPEHFGVTK</sequence>
<dbReference type="AlphaFoldDB" id="C6WXQ4"/>
<reference evidence="2 3" key="2">
    <citation type="journal article" date="2011" name="J. Bacteriol.">
        <title>Genomes of three methylotrophs from a single niche uncover genetic and metabolic divergence of Methylophilaceae.</title>
        <authorList>
            <person name="Lapidus A."/>
            <person name="Clum A."/>
            <person name="Labutti K."/>
            <person name="Kaluzhnaya M.G."/>
            <person name="Lim S."/>
            <person name="Beck D.A."/>
            <person name="Glavina Del Rio T."/>
            <person name="Nolan M."/>
            <person name="Mavromatis K."/>
            <person name="Huntemann M."/>
            <person name="Lucas S."/>
            <person name="Lidstrom M.E."/>
            <person name="Ivanova N."/>
            <person name="Chistoserdova L."/>
        </authorList>
    </citation>
    <scope>NUCLEOTIDE SEQUENCE [LARGE SCALE GENOMIC DNA]</scope>
    <source>
        <strain evidence="3">JLW8 / ATCC BAA-1282 / DSM 17540</strain>
    </source>
</reference>
<dbReference type="InterPro" id="IPR014710">
    <property type="entry name" value="RmlC-like_jellyroll"/>
</dbReference>
<name>C6WXQ4_METML</name>
<evidence type="ECO:0000259" key="1">
    <source>
        <dbReference type="PROSITE" id="PS50042"/>
    </source>
</evidence>
<dbReference type="Proteomes" id="UP000002742">
    <property type="component" value="Chromosome"/>
</dbReference>
<evidence type="ECO:0000313" key="2">
    <source>
        <dbReference type="EMBL" id="ACT48703.1"/>
    </source>
</evidence>
<reference evidence="3" key="1">
    <citation type="submission" date="2009-07" db="EMBL/GenBank/DDBJ databases">
        <title>Complete sequence of Methylotenera mobilis JLW8.</title>
        <authorList>
            <consortium name="US DOE Joint Genome Institute"/>
            <person name="Lucas S."/>
            <person name="Copeland A."/>
            <person name="Lapidus A."/>
            <person name="Glavina del Rio T."/>
            <person name="Tice H."/>
            <person name="Bruce D."/>
            <person name="Goodwin L."/>
            <person name="Pitluck S."/>
            <person name="LaButti K.M."/>
            <person name="Clum A."/>
            <person name="Larimer F."/>
            <person name="Land M."/>
            <person name="Hauser L."/>
            <person name="Kyrpides N."/>
            <person name="Mikhailova N."/>
            <person name="Kayluzhnaya M."/>
            <person name="Chistoserdova L."/>
        </authorList>
    </citation>
    <scope>NUCLEOTIDE SEQUENCE [LARGE SCALE GENOMIC DNA]</scope>
    <source>
        <strain evidence="3">JLW8 / ATCC BAA-1282 / DSM 17540</strain>
    </source>
</reference>
<dbReference type="EMBL" id="CP001672">
    <property type="protein sequence ID" value="ACT48703.1"/>
    <property type="molecule type" value="Genomic_DNA"/>
</dbReference>
<gene>
    <name evidence="2" type="ordered locus">Mmol_1799</name>
</gene>
<dbReference type="RefSeq" id="WP_015832738.1">
    <property type="nucleotide sequence ID" value="NC_012968.1"/>
</dbReference>
<dbReference type="InterPro" id="IPR018490">
    <property type="entry name" value="cNMP-bd_dom_sf"/>
</dbReference>
<dbReference type="PANTHER" id="PTHR23011">
    <property type="entry name" value="CYCLIC NUCLEOTIDE-BINDING DOMAIN CONTAINING PROTEIN"/>
    <property type="match status" value="1"/>
</dbReference>
<organism evidence="2 3">
    <name type="scientific">Methylotenera mobilis (strain JLW8 / ATCC BAA-1282 / DSM 17540)</name>
    <dbReference type="NCBI Taxonomy" id="583345"/>
    <lineage>
        <taxon>Bacteria</taxon>
        <taxon>Pseudomonadati</taxon>
        <taxon>Pseudomonadota</taxon>
        <taxon>Betaproteobacteria</taxon>
        <taxon>Nitrosomonadales</taxon>
        <taxon>Methylophilaceae</taxon>
        <taxon>Methylotenera</taxon>
    </lineage>
</organism>
<dbReference type="HOGENOM" id="CLU_075053_16_0_4"/>
<evidence type="ECO:0000313" key="3">
    <source>
        <dbReference type="Proteomes" id="UP000002742"/>
    </source>
</evidence>
<feature type="domain" description="Cyclic nucleotide-binding" evidence="1">
    <location>
        <begin position="34"/>
        <end position="154"/>
    </location>
</feature>
<dbReference type="PROSITE" id="PS50042">
    <property type="entry name" value="CNMP_BINDING_3"/>
    <property type="match status" value="1"/>
</dbReference>
<dbReference type="OrthoDB" id="8589195at2"/>
<proteinExistence type="predicted"/>
<dbReference type="eggNOG" id="COG2905">
    <property type="taxonomic scope" value="Bacteria"/>
</dbReference>
<dbReference type="SMART" id="SM00100">
    <property type="entry name" value="cNMP"/>
    <property type="match status" value="1"/>
</dbReference>